<keyword evidence="7" id="KW-0456">Lyase</keyword>
<evidence type="ECO:0000313" key="9">
    <source>
        <dbReference type="EMBL" id="MDC7693406.1"/>
    </source>
</evidence>
<dbReference type="Gene3D" id="3.90.1680.20">
    <property type="match status" value="2"/>
</dbReference>
<evidence type="ECO:0000256" key="6">
    <source>
        <dbReference type="ARBA" id="ARBA00023125"/>
    </source>
</evidence>
<reference evidence="9 10" key="1">
    <citation type="submission" date="2023-01" db="EMBL/GenBank/DDBJ databases">
        <title>Novel species of the genus Asticcacaulis isolated from rivers.</title>
        <authorList>
            <person name="Lu H."/>
        </authorList>
    </citation>
    <scope>NUCLEOTIDE SEQUENCE [LARGE SCALE GENOMIC DNA]</scope>
    <source>
        <strain evidence="9 10">DXS10W</strain>
    </source>
</reference>
<dbReference type="PANTHER" id="PTHR13604">
    <property type="entry name" value="DC12-RELATED"/>
    <property type="match status" value="1"/>
</dbReference>
<comment type="caution">
    <text evidence="9">The sequence shown here is derived from an EMBL/GenBank/DDBJ whole genome shotgun (WGS) entry which is preliminary data.</text>
</comment>
<dbReference type="RefSeq" id="WP_272740174.1">
    <property type="nucleotide sequence ID" value="NZ_JAQQKW010000002.1"/>
</dbReference>
<organism evidence="9 10">
    <name type="scientific">Asticcacaulis currens</name>
    <dbReference type="NCBI Taxonomy" id="2984210"/>
    <lineage>
        <taxon>Bacteria</taxon>
        <taxon>Pseudomonadati</taxon>
        <taxon>Pseudomonadota</taxon>
        <taxon>Alphaproteobacteria</taxon>
        <taxon>Caulobacterales</taxon>
        <taxon>Caulobacteraceae</taxon>
        <taxon>Asticcacaulis</taxon>
    </lineage>
</organism>
<keyword evidence="3" id="KW-0227">DNA damage</keyword>
<keyword evidence="5" id="KW-0190">Covalent protein-DNA linkage</keyword>
<keyword evidence="4 8" id="KW-0378">Hydrolase</keyword>
<dbReference type="EMBL" id="JAQQKW010000002">
    <property type="protein sequence ID" value="MDC7693406.1"/>
    <property type="molecule type" value="Genomic_DNA"/>
</dbReference>
<proteinExistence type="inferred from homology"/>
<dbReference type="PANTHER" id="PTHR13604:SF0">
    <property type="entry name" value="ABASIC SITE PROCESSING PROTEIN HMCES"/>
    <property type="match status" value="1"/>
</dbReference>
<evidence type="ECO:0000256" key="3">
    <source>
        <dbReference type="ARBA" id="ARBA00022763"/>
    </source>
</evidence>
<keyword evidence="6" id="KW-0238">DNA-binding</keyword>
<dbReference type="Pfam" id="PF02586">
    <property type="entry name" value="SRAP"/>
    <property type="match status" value="1"/>
</dbReference>
<keyword evidence="2 8" id="KW-0645">Protease</keyword>
<evidence type="ECO:0000256" key="7">
    <source>
        <dbReference type="ARBA" id="ARBA00023239"/>
    </source>
</evidence>
<dbReference type="InterPro" id="IPR003738">
    <property type="entry name" value="SRAP"/>
</dbReference>
<sequence>MCNLYSMTSNEAAIRALARVLKSSVGNLPLFEYIGANGFGPIVRNTAEGRELAICRWGMPSPPFTLKGKNYDSGVTNIRNTDKPYWAKWLTDPANRCLVPFTSFSEPDQVSGSNVIHWFAQSPERPLLFFAGIWTPQWTSVRKVKDGETTDDLYAFLTTTANAEVGAVHDKAMPVILTTEAERDLWMTGSWREVQALQRPLPDGSLHVVATGRRKDGPHLDELTIH</sequence>
<accession>A0ABT5IB58</accession>
<evidence type="ECO:0000256" key="4">
    <source>
        <dbReference type="ARBA" id="ARBA00022801"/>
    </source>
</evidence>
<evidence type="ECO:0000256" key="1">
    <source>
        <dbReference type="ARBA" id="ARBA00008136"/>
    </source>
</evidence>
<comment type="similarity">
    <text evidence="1 8">Belongs to the SOS response-associated peptidase family.</text>
</comment>
<keyword evidence="10" id="KW-1185">Reference proteome</keyword>
<dbReference type="InterPro" id="IPR036590">
    <property type="entry name" value="SRAP-like"/>
</dbReference>
<gene>
    <name evidence="9" type="ORF">PQU94_03805</name>
</gene>
<evidence type="ECO:0000256" key="5">
    <source>
        <dbReference type="ARBA" id="ARBA00023124"/>
    </source>
</evidence>
<evidence type="ECO:0000313" key="10">
    <source>
        <dbReference type="Proteomes" id="UP001216595"/>
    </source>
</evidence>
<protein>
    <recommendedName>
        <fullName evidence="8">Abasic site processing protein</fullName>
        <ecNumber evidence="8">3.4.-.-</ecNumber>
    </recommendedName>
</protein>
<dbReference type="SUPFAM" id="SSF143081">
    <property type="entry name" value="BB1717-like"/>
    <property type="match status" value="1"/>
</dbReference>
<dbReference type="EC" id="3.4.-.-" evidence="8"/>
<dbReference type="Proteomes" id="UP001216595">
    <property type="component" value="Unassembled WGS sequence"/>
</dbReference>
<name>A0ABT5IB58_9CAUL</name>
<evidence type="ECO:0000256" key="2">
    <source>
        <dbReference type="ARBA" id="ARBA00022670"/>
    </source>
</evidence>
<evidence type="ECO:0000256" key="8">
    <source>
        <dbReference type="RuleBase" id="RU364100"/>
    </source>
</evidence>